<keyword evidence="2" id="KW-1185">Reference proteome</keyword>
<proteinExistence type="predicted"/>
<gene>
    <name evidence="1" type="ORF">MAR_002604</name>
</gene>
<organism evidence="1 2">
    <name type="scientific">Mya arenaria</name>
    <name type="common">Soft-shell clam</name>
    <dbReference type="NCBI Taxonomy" id="6604"/>
    <lineage>
        <taxon>Eukaryota</taxon>
        <taxon>Metazoa</taxon>
        <taxon>Spiralia</taxon>
        <taxon>Lophotrochozoa</taxon>
        <taxon>Mollusca</taxon>
        <taxon>Bivalvia</taxon>
        <taxon>Autobranchia</taxon>
        <taxon>Heteroconchia</taxon>
        <taxon>Euheterodonta</taxon>
        <taxon>Imparidentia</taxon>
        <taxon>Neoheterodontei</taxon>
        <taxon>Myida</taxon>
        <taxon>Myoidea</taxon>
        <taxon>Myidae</taxon>
        <taxon>Mya</taxon>
    </lineage>
</organism>
<reference evidence="1" key="1">
    <citation type="submission" date="2022-11" db="EMBL/GenBank/DDBJ databases">
        <title>Centuries of genome instability and evolution in soft-shell clam transmissible cancer (bioRxiv).</title>
        <authorList>
            <person name="Hart S.F.M."/>
            <person name="Yonemitsu M.A."/>
            <person name="Giersch R.M."/>
            <person name="Beal B.F."/>
            <person name="Arriagada G."/>
            <person name="Davis B.W."/>
            <person name="Ostrander E.A."/>
            <person name="Goff S.P."/>
            <person name="Metzger M.J."/>
        </authorList>
    </citation>
    <scope>NUCLEOTIDE SEQUENCE</scope>
    <source>
        <strain evidence="1">MELC-2E11</strain>
        <tissue evidence="1">Siphon/mantle</tissue>
    </source>
</reference>
<accession>A0ABY7GCV7</accession>
<protein>
    <submittedName>
        <fullName evidence="1">Uncharacterized protein</fullName>
    </submittedName>
</protein>
<feature type="non-terminal residue" evidence="1">
    <location>
        <position position="153"/>
    </location>
</feature>
<dbReference type="Proteomes" id="UP001164746">
    <property type="component" value="Chromosome 16"/>
</dbReference>
<dbReference type="EMBL" id="CP111027">
    <property type="protein sequence ID" value="WAR29036.1"/>
    <property type="molecule type" value="Genomic_DNA"/>
</dbReference>
<sequence>MYKTLPIDLSHPCYLFERLSSDLEWIATNKFDAIRKLNYRKCKVSLVFEFRVCGYINRGVAGEQCITDLKHNCKRTVPPGVSLQNKCIVFHSDNETLQHNKICRPEHIYNILAADYLSGDQLQKFLQSCQTQPCSGTNSIRQLEHFIDDADGV</sequence>
<evidence type="ECO:0000313" key="1">
    <source>
        <dbReference type="EMBL" id="WAR29036.1"/>
    </source>
</evidence>
<evidence type="ECO:0000313" key="2">
    <source>
        <dbReference type="Proteomes" id="UP001164746"/>
    </source>
</evidence>
<name>A0ABY7GCV7_MYAAR</name>